<name>A0AAD5XFT3_9FUNG</name>
<keyword evidence="2" id="KW-1185">Reference proteome</keyword>
<comment type="caution">
    <text evidence="1">The sequence shown here is derived from an EMBL/GenBank/DDBJ whole genome shotgun (WGS) entry which is preliminary data.</text>
</comment>
<dbReference type="Proteomes" id="UP001211907">
    <property type="component" value="Unassembled WGS sequence"/>
</dbReference>
<proteinExistence type="predicted"/>
<dbReference type="AlphaFoldDB" id="A0AAD5XFT3"/>
<accession>A0AAD5XFT3</accession>
<protein>
    <submittedName>
        <fullName evidence="1">Uncharacterized protein</fullName>
    </submittedName>
</protein>
<organism evidence="1 2">
    <name type="scientific">Physocladia obscura</name>
    <dbReference type="NCBI Taxonomy" id="109957"/>
    <lineage>
        <taxon>Eukaryota</taxon>
        <taxon>Fungi</taxon>
        <taxon>Fungi incertae sedis</taxon>
        <taxon>Chytridiomycota</taxon>
        <taxon>Chytridiomycota incertae sedis</taxon>
        <taxon>Chytridiomycetes</taxon>
        <taxon>Chytridiales</taxon>
        <taxon>Chytriomycetaceae</taxon>
        <taxon>Physocladia</taxon>
    </lineage>
</organism>
<evidence type="ECO:0000313" key="2">
    <source>
        <dbReference type="Proteomes" id="UP001211907"/>
    </source>
</evidence>
<reference evidence="1" key="1">
    <citation type="submission" date="2020-05" db="EMBL/GenBank/DDBJ databases">
        <title>Phylogenomic resolution of chytrid fungi.</title>
        <authorList>
            <person name="Stajich J.E."/>
            <person name="Amses K."/>
            <person name="Simmons R."/>
            <person name="Seto K."/>
            <person name="Myers J."/>
            <person name="Bonds A."/>
            <person name="Quandt C.A."/>
            <person name="Barry K."/>
            <person name="Liu P."/>
            <person name="Grigoriev I."/>
            <person name="Longcore J.E."/>
            <person name="James T.Y."/>
        </authorList>
    </citation>
    <scope>NUCLEOTIDE SEQUENCE</scope>
    <source>
        <strain evidence="1">JEL0513</strain>
    </source>
</reference>
<gene>
    <name evidence="1" type="ORF">HK100_001938</name>
</gene>
<dbReference type="EMBL" id="JADGJH010001435">
    <property type="protein sequence ID" value="KAJ3113583.1"/>
    <property type="molecule type" value="Genomic_DNA"/>
</dbReference>
<sequence>MGLHAIHDPEEEGFLTLTGNESLETTFPDDFKDIEVEKVLKKKVLLLIQVYVFKCKDTPRLRELLRINNLEIKGKEAASTGFPIGGGLKLAIK</sequence>
<evidence type="ECO:0000313" key="1">
    <source>
        <dbReference type="EMBL" id="KAJ3113583.1"/>
    </source>
</evidence>